<dbReference type="AlphaFoldDB" id="A0A2T3MYX0"/>
<feature type="domain" description="Putative Flp pilus-assembly TadG-like N-terminal" evidence="2">
    <location>
        <begin position="16"/>
        <end position="61"/>
    </location>
</feature>
<reference evidence="3 4" key="1">
    <citation type="submission" date="2018-03" db="EMBL/GenBank/DDBJ databases">
        <title>Whole genome sequencing of Histamine producing bacteria.</title>
        <authorList>
            <person name="Butler K."/>
        </authorList>
    </citation>
    <scope>NUCLEOTIDE SEQUENCE [LARGE SCALE GENOMIC DNA]</scope>
    <source>
        <strain evidence="3 4">DSM 16190</strain>
    </source>
</reference>
<gene>
    <name evidence="3" type="ORF">C9I89_10190</name>
</gene>
<keyword evidence="4" id="KW-1185">Reference proteome</keyword>
<dbReference type="Pfam" id="PF13400">
    <property type="entry name" value="Tad"/>
    <property type="match status" value="1"/>
</dbReference>
<organism evidence="3 4">
    <name type="scientific">Photobacterium lipolyticum</name>
    <dbReference type="NCBI Taxonomy" id="266810"/>
    <lineage>
        <taxon>Bacteria</taxon>
        <taxon>Pseudomonadati</taxon>
        <taxon>Pseudomonadota</taxon>
        <taxon>Gammaproteobacteria</taxon>
        <taxon>Vibrionales</taxon>
        <taxon>Vibrionaceae</taxon>
        <taxon>Photobacterium</taxon>
    </lineage>
</organism>
<evidence type="ECO:0000256" key="1">
    <source>
        <dbReference type="SAM" id="MobiDB-lite"/>
    </source>
</evidence>
<accession>A0A2T3MYX0</accession>
<dbReference type="OrthoDB" id="6350731at2"/>
<protein>
    <recommendedName>
        <fullName evidence="2">Putative Flp pilus-assembly TadG-like N-terminal domain-containing protein</fullName>
    </recommendedName>
</protein>
<evidence type="ECO:0000313" key="4">
    <source>
        <dbReference type="Proteomes" id="UP000240904"/>
    </source>
</evidence>
<dbReference type="InterPro" id="IPR028087">
    <property type="entry name" value="Tad_N"/>
</dbReference>
<dbReference type="RefSeq" id="WP_107283251.1">
    <property type="nucleotide sequence ID" value="NZ_PYMC01000006.1"/>
</dbReference>
<sequence length="456" mass="48573">MTKKQCITSSYRSQKGVVAVFATLAMAVLIGAGALALDVGNLILSKGKLQNLADTAALSAAKSIDLGSDHAAAISAGNQTIADNLALNGFNALTVDSSSISYDFSETLPFNPATSTATSPYVRIRIENVDIPDFLVTIFNIDMSVRASAVAGPSTKVASTCNIVPISICEGDEDPNTISGYKRDTLHVLKASSSQDSSIGAGNFMPMALQDAAGNPISGANSYKEALAGSFDACLSVVEDEPITSEPGNMVGPTDGIDTRFGLYSGSMKKDQDRYPADKITDYRGPAQVETVQKTEPDPDNPDKRIPVFNEDGSPVNIYQPTLPLDDVYSYETYNQQYIEQEFAENDYKTCIGDSACQASGYYRRIISVPILKCDKITKTGGRMDIPLKGLGCFFLTQPSSVTTHVDSNGGDGGGSWIIGQFLEKCPVNASKASNIPSEIGPYKIQLYKDPDSEDS</sequence>
<name>A0A2T3MYX0_9GAMM</name>
<comment type="caution">
    <text evidence="3">The sequence shown here is derived from an EMBL/GenBank/DDBJ whole genome shotgun (WGS) entry which is preliminary data.</text>
</comment>
<feature type="compositionally biased region" description="Basic and acidic residues" evidence="1">
    <location>
        <begin position="293"/>
        <end position="306"/>
    </location>
</feature>
<dbReference type="EMBL" id="PYMC01000006">
    <property type="protein sequence ID" value="PSW05151.1"/>
    <property type="molecule type" value="Genomic_DNA"/>
</dbReference>
<proteinExistence type="predicted"/>
<feature type="region of interest" description="Disordered" evidence="1">
    <location>
        <begin position="287"/>
        <end position="313"/>
    </location>
</feature>
<evidence type="ECO:0000313" key="3">
    <source>
        <dbReference type="EMBL" id="PSW05151.1"/>
    </source>
</evidence>
<dbReference type="Proteomes" id="UP000240904">
    <property type="component" value="Unassembled WGS sequence"/>
</dbReference>
<evidence type="ECO:0000259" key="2">
    <source>
        <dbReference type="Pfam" id="PF13400"/>
    </source>
</evidence>